<sequence length="135" mass="14238">MGLPAARTGISAVPHDPGSLPGRREANGSKQCSRENNSQGLHLHEAAAVEDKTTVYGLHHARSANAIATCQLAGRHGATIDEAAPGEHVRLVPSRSGASKVMCPHGRLATDFLARLLEGIDDTIMVLLARHPTEL</sequence>
<organism evidence="2 3">
    <name type="scientific">Colletotrichum kahawae</name>
    <name type="common">Coffee berry disease fungus</name>
    <dbReference type="NCBI Taxonomy" id="34407"/>
    <lineage>
        <taxon>Eukaryota</taxon>
        <taxon>Fungi</taxon>
        <taxon>Dikarya</taxon>
        <taxon>Ascomycota</taxon>
        <taxon>Pezizomycotina</taxon>
        <taxon>Sordariomycetes</taxon>
        <taxon>Hypocreomycetidae</taxon>
        <taxon>Glomerellales</taxon>
        <taxon>Glomerellaceae</taxon>
        <taxon>Colletotrichum</taxon>
        <taxon>Colletotrichum gloeosporioides species complex</taxon>
    </lineage>
</organism>
<proteinExistence type="predicted"/>
<evidence type="ECO:0000256" key="1">
    <source>
        <dbReference type="SAM" id="MobiDB-lite"/>
    </source>
</evidence>
<accession>A0AAE0DAG1</accession>
<evidence type="ECO:0000313" key="3">
    <source>
        <dbReference type="Proteomes" id="UP001281614"/>
    </source>
</evidence>
<dbReference type="EMBL" id="VYYT01000079">
    <property type="protein sequence ID" value="KAK2771529.1"/>
    <property type="molecule type" value="Genomic_DNA"/>
</dbReference>
<protein>
    <submittedName>
        <fullName evidence="2">Uncharacterized protein</fullName>
    </submittedName>
</protein>
<dbReference type="AlphaFoldDB" id="A0AAE0DAG1"/>
<keyword evidence="3" id="KW-1185">Reference proteome</keyword>
<evidence type="ECO:0000313" key="2">
    <source>
        <dbReference type="EMBL" id="KAK2771529.1"/>
    </source>
</evidence>
<reference evidence="2" key="1">
    <citation type="submission" date="2023-02" db="EMBL/GenBank/DDBJ databases">
        <title>Colletotrichum kahawae CIFC_Que2 genome sequencing and assembly.</title>
        <authorList>
            <person name="Baroncelli R."/>
        </authorList>
    </citation>
    <scope>NUCLEOTIDE SEQUENCE</scope>
    <source>
        <strain evidence="2">CIFC_Que2</strain>
    </source>
</reference>
<comment type="caution">
    <text evidence="2">The sequence shown here is derived from an EMBL/GenBank/DDBJ whole genome shotgun (WGS) entry which is preliminary data.</text>
</comment>
<feature type="compositionally biased region" description="Polar residues" evidence="1">
    <location>
        <begin position="28"/>
        <end position="39"/>
    </location>
</feature>
<gene>
    <name evidence="2" type="ORF">CKAH01_04104</name>
</gene>
<name>A0AAE0DAG1_COLKA</name>
<feature type="region of interest" description="Disordered" evidence="1">
    <location>
        <begin position="1"/>
        <end position="39"/>
    </location>
</feature>
<dbReference type="Proteomes" id="UP001281614">
    <property type="component" value="Unassembled WGS sequence"/>
</dbReference>